<proteinExistence type="predicted"/>
<sequence length="113" mass="12998">MDNQTHKNSTCKANCTDTFHDHPGTEVSLFRIVYSLSKKRPGSRRNAKINVALRDAQTIESPSYWPYGISCLPWLSNRQWEEKIAQDQPEDYGSSENSDHDELDNYNADLSYV</sequence>
<dbReference type="Proteomes" id="UP000005408">
    <property type="component" value="Unassembled WGS sequence"/>
</dbReference>
<evidence type="ECO:0000313" key="3">
    <source>
        <dbReference type="Proteomes" id="UP000005408"/>
    </source>
</evidence>
<protein>
    <submittedName>
        <fullName evidence="2">Uncharacterized protein</fullName>
    </submittedName>
</protein>
<evidence type="ECO:0000313" key="2">
    <source>
        <dbReference type="EnsemblMetazoa" id="G14491.1:cds"/>
    </source>
</evidence>
<dbReference type="EnsemblMetazoa" id="G14491.1">
    <property type="protein sequence ID" value="G14491.1:cds"/>
    <property type="gene ID" value="G14491"/>
</dbReference>
<reference evidence="2" key="1">
    <citation type="submission" date="2022-08" db="UniProtKB">
        <authorList>
            <consortium name="EnsemblMetazoa"/>
        </authorList>
    </citation>
    <scope>IDENTIFICATION</scope>
    <source>
        <strain evidence="2">05x7-T-G4-1.051#20</strain>
    </source>
</reference>
<keyword evidence="3" id="KW-1185">Reference proteome</keyword>
<organism evidence="2 3">
    <name type="scientific">Magallana gigas</name>
    <name type="common">Pacific oyster</name>
    <name type="synonym">Crassostrea gigas</name>
    <dbReference type="NCBI Taxonomy" id="29159"/>
    <lineage>
        <taxon>Eukaryota</taxon>
        <taxon>Metazoa</taxon>
        <taxon>Spiralia</taxon>
        <taxon>Lophotrochozoa</taxon>
        <taxon>Mollusca</taxon>
        <taxon>Bivalvia</taxon>
        <taxon>Autobranchia</taxon>
        <taxon>Pteriomorphia</taxon>
        <taxon>Ostreida</taxon>
        <taxon>Ostreoidea</taxon>
        <taxon>Ostreidae</taxon>
        <taxon>Magallana</taxon>
    </lineage>
</organism>
<name>A0A8W8IKW6_MAGGI</name>
<evidence type="ECO:0000256" key="1">
    <source>
        <dbReference type="SAM" id="MobiDB-lite"/>
    </source>
</evidence>
<feature type="region of interest" description="Disordered" evidence="1">
    <location>
        <begin position="83"/>
        <end position="113"/>
    </location>
</feature>
<dbReference type="AlphaFoldDB" id="A0A8W8IKW6"/>
<accession>A0A8W8IKW6</accession>